<comment type="pathway">
    <text evidence="1 13">Amine and polyamine biosynthesis; S-adenosylmethioninamine biosynthesis; S-adenosylmethioninamine from S-adenosyl-L-methionine: step 1/1.</text>
</comment>
<dbReference type="Pfam" id="PF01536">
    <property type="entry name" value="SAM_decarbox"/>
    <property type="match status" value="1"/>
</dbReference>
<accession>A0A8S1DZA9</accession>
<evidence type="ECO:0000256" key="1">
    <source>
        <dbReference type="ARBA" id="ARBA00004911"/>
    </source>
</evidence>
<evidence type="ECO:0000256" key="9">
    <source>
        <dbReference type="ARBA" id="ARBA00023239"/>
    </source>
</evidence>
<feature type="binding site" evidence="15">
    <location>
        <position position="264"/>
    </location>
    <ligand>
        <name>substrate</name>
    </ligand>
</feature>
<feature type="chain" id="PRO_5042321918" description="S-adenosylmethionine decarboxylase alpha chain" evidence="18">
    <location>
        <begin position="75"/>
        <end position="350"/>
    </location>
</feature>
<evidence type="ECO:0000256" key="13">
    <source>
        <dbReference type="PIRNR" id="PIRNR001355"/>
    </source>
</evidence>
<feature type="active site" description="Schiff-base intermediate with substrate; via pyruvic acid" evidence="14">
    <location>
        <position position="75"/>
    </location>
</feature>
<evidence type="ECO:0000256" key="5">
    <source>
        <dbReference type="ARBA" id="ARBA00022813"/>
    </source>
</evidence>
<dbReference type="EMBL" id="CADEPI010000490">
    <property type="protein sequence ID" value="CAB3386527.1"/>
    <property type="molecule type" value="Genomic_DNA"/>
</dbReference>
<dbReference type="Gene3D" id="3.60.90.10">
    <property type="entry name" value="S-adenosylmethionine decarboxylase"/>
    <property type="match status" value="1"/>
</dbReference>
<evidence type="ECO:0000313" key="19">
    <source>
        <dbReference type="EMBL" id="CAB3386527.1"/>
    </source>
</evidence>
<comment type="cofactor">
    <cofactor evidence="13">
        <name>pyruvate</name>
        <dbReference type="ChEBI" id="CHEBI:15361"/>
    </cofactor>
    <text evidence="13">Binds 1 pyruvoyl group covalently per subunit.</text>
</comment>
<keyword evidence="9 13" id="KW-0456">Lyase</keyword>
<dbReference type="NCBIfam" id="TIGR00535">
    <property type="entry name" value="SAM_DCase"/>
    <property type="match status" value="1"/>
</dbReference>
<feature type="active site" description="Proton acceptor; for processing activity" evidence="14">
    <location>
        <position position="238"/>
    </location>
</feature>
<feature type="modified residue" description="Pyruvic acid (Ser); by autocatalysis" evidence="16">
    <location>
        <position position="75"/>
    </location>
</feature>
<evidence type="ECO:0000256" key="8">
    <source>
        <dbReference type="ARBA" id="ARBA00023145"/>
    </source>
</evidence>
<feature type="active site" description="Proton donor; for catalytic activity" evidence="14">
    <location>
        <position position="89"/>
    </location>
</feature>
<evidence type="ECO:0000256" key="2">
    <source>
        <dbReference type="ARBA" id="ARBA00008466"/>
    </source>
</evidence>
<keyword evidence="3 13" id="KW-0949">S-adenosyl-L-methionine</keyword>
<keyword evidence="20" id="KW-1185">Reference proteome</keyword>
<dbReference type="AlphaFoldDB" id="A0A8S1DZA9"/>
<dbReference type="GO" id="GO:0006597">
    <property type="term" value="P:spermine biosynthetic process"/>
    <property type="evidence" value="ECO:0007669"/>
    <property type="project" value="InterPro"/>
</dbReference>
<evidence type="ECO:0000256" key="10">
    <source>
        <dbReference type="ARBA" id="ARBA00023270"/>
    </source>
</evidence>
<feature type="binding site" evidence="15">
    <location>
        <position position="74"/>
    </location>
    <ligand>
        <name>substrate</name>
    </ligand>
</feature>
<gene>
    <name evidence="19" type="ORF">CLODIP_2_CD15033</name>
</gene>
<dbReference type="InterPro" id="IPR048283">
    <property type="entry name" value="AdoMetDC-like"/>
</dbReference>
<feature type="binding site" evidence="15">
    <location>
        <position position="232"/>
    </location>
    <ligand>
        <name>substrate</name>
    </ligand>
</feature>
<dbReference type="InterPro" id="IPR001985">
    <property type="entry name" value="S-AdoMet_decarboxylase_euk"/>
</dbReference>
<keyword evidence="6 13" id="KW-0745">Spermidine biosynthesis</keyword>
<keyword evidence="4 13" id="KW-0210">Decarboxylase</keyword>
<dbReference type="PANTHER" id="PTHR11570:SF0">
    <property type="entry name" value="S-ADENOSYLMETHIONINE DECARBOXYLASE PROENZYME"/>
    <property type="match status" value="1"/>
</dbReference>
<dbReference type="GO" id="GO:0005829">
    <property type="term" value="C:cytosol"/>
    <property type="evidence" value="ECO:0007669"/>
    <property type="project" value="TreeGrafter"/>
</dbReference>
<keyword evidence="7 13" id="KW-0620">Polyamine biosynthesis</keyword>
<evidence type="ECO:0000256" key="7">
    <source>
        <dbReference type="ARBA" id="ARBA00023115"/>
    </source>
</evidence>
<protein>
    <recommendedName>
        <fullName evidence="13">S-adenosylmethionine decarboxylase proenzyme</fullName>
        <ecNumber evidence="13">4.1.1.50</ecNumber>
    </recommendedName>
</protein>
<dbReference type="GO" id="GO:0008295">
    <property type="term" value="P:spermidine biosynthetic process"/>
    <property type="evidence" value="ECO:0007669"/>
    <property type="project" value="UniProtKB-KW"/>
</dbReference>
<evidence type="ECO:0000256" key="4">
    <source>
        <dbReference type="ARBA" id="ARBA00022793"/>
    </source>
</evidence>
<comment type="similarity">
    <text evidence="2 13">Belongs to the eukaryotic AdoMetDC family.</text>
</comment>
<dbReference type="PANTHER" id="PTHR11570">
    <property type="entry name" value="S-ADENOSYLMETHIONINE DECARBOXYLASE"/>
    <property type="match status" value="1"/>
</dbReference>
<dbReference type="PROSITE" id="PS01336">
    <property type="entry name" value="ADOMETDC"/>
    <property type="match status" value="1"/>
</dbReference>
<dbReference type="OrthoDB" id="1068353at2759"/>
<dbReference type="SUPFAM" id="SSF56276">
    <property type="entry name" value="S-adenosylmethionine decarboxylase"/>
    <property type="match status" value="1"/>
</dbReference>
<keyword evidence="5 17" id="KW-0068">Autocatalytic cleavage</keyword>
<evidence type="ECO:0000256" key="12">
    <source>
        <dbReference type="ARBA" id="ARBA00048112"/>
    </source>
</evidence>
<feature type="chain" id="PRO_5042321917" description="S-adenosylmethionine decarboxylase beta chain" evidence="18">
    <location>
        <begin position="1"/>
        <end position="74"/>
    </location>
</feature>
<organism evidence="19 20">
    <name type="scientific">Cloeon dipterum</name>
    <dbReference type="NCBI Taxonomy" id="197152"/>
    <lineage>
        <taxon>Eukaryota</taxon>
        <taxon>Metazoa</taxon>
        <taxon>Ecdysozoa</taxon>
        <taxon>Arthropoda</taxon>
        <taxon>Hexapoda</taxon>
        <taxon>Insecta</taxon>
        <taxon>Pterygota</taxon>
        <taxon>Palaeoptera</taxon>
        <taxon>Ephemeroptera</taxon>
        <taxon>Pisciforma</taxon>
        <taxon>Baetidae</taxon>
        <taxon>Cloeon</taxon>
    </lineage>
</organism>
<proteinExistence type="inferred from homology"/>
<reference evidence="19 20" key="1">
    <citation type="submission" date="2020-04" db="EMBL/GenBank/DDBJ databases">
        <authorList>
            <person name="Alioto T."/>
            <person name="Alioto T."/>
            <person name="Gomez Garrido J."/>
        </authorList>
    </citation>
    <scope>NUCLEOTIDE SEQUENCE [LARGE SCALE GENOMIC DNA]</scope>
</reference>
<dbReference type="EC" id="4.1.1.50" evidence="13"/>
<keyword evidence="8 13" id="KW-0865">Zymogen</keyword>
<keyword evidence="10 13" id="KW-0704">Schiff base</keyword>
<evidence type="ECO:0000256" key="14">
    <source>
        <dbReference type="PIRSR" id="PIRSR001355-1"/>
    </source>
</evidence>
<dbReference type="GO" id="GO:0004014">
    <property type="term" value="F:adenosylmethionine decarboxylase activity"/>
    <property type="evidence" value="ECO:0007669"/>
    <property type="project" value="UniProtKB-EC"/>
</dbReference>
<dbReference type="FunFam" id="3.60.90.10:FF:000022">
    <property type="entry name" value="S-adenosylmethionine decarboxylase proenzyme"/>
    <property type="match status" value="1"/>
</dbReference>
<dbReference type="InterPro" id="IPR018166">
    <property type="entry name" value="S-AdoMet_deCO2ase_CS"/>
</dbReference>
<feature type="binding site" evidence="15">
    <location>
        <position position="16"/>
    </location>
    <ligand>
        <name>substrate</name>
    </ligand>
</feature>
<dbReference type="PIRSF" id="PIRSF001355">
    <property type="entry name" value="S-AdenosylMet_decarboxylase"/>
    <property type="match status" value="1"/>
</dbReference>
<sequence>MAEHEVILAGEEPQFFEGVEKLLEVWFTREDGRIDNCNLRKIPRHQLVSLLKIVRCEIISSVQNDQLDSYVLSESSMFVSQRRFILKTCGTTTPLQCLEPLLLLVTKYAGFDAVEDVYYSRKNYKRPELQQSPHCNFEQEVAVLDSFFKDGAAYCLGSVNRDCWYLYTLHPLRGPRRGTTEPDQTLEIMMTDLDPEIMSIFTREECSSAAEATLRSGIDKLLPDMIIDDYLFEPCGYSMNGISKTEEGPKLASGCYMTIHITPEPEFSYVSFESNVPLESYKEVIMRVVKTFRPGKFVLAVFANKTSVAAKAPRELEKEASFGDWLRHDVHYCRFKSYDLTYALYSKFPS</sequence>
<comment type="caution">
    <text evidence="19">The sequence shown here is derived from an EMBL/GenBank/DDBJ whole genome shotgun (WGS) entry which is preliminary data.</text>
</comment>
<evidence type="ECO:0000313" key="20">
    <source>
        <dbReference type="Proteomes" id="UP000494165"/>
    </source>
</evidence>
<evidence type="ECO:0000256" key="6">
    <source>
        <dbReference type="ARBA" id="ARBA00023066"/>
    </source>
</evidence>
<keyword evidence="11 13" id="KW-0670">Pyruvate</keyword>
<dbReference type="InterPro" id="IPR016067">
    <property type="entry name" value="S-AdoMet_deCO2ase_core"/>
</dbReference>
<feature type="active site" description="Proton acceptor; for processing activity" evidence="14">
    <location>
        <position position="260"/>
    </location>
</feature>
<evidence type="ECO:0000256" key="15">
    <source>
        <dbReference type="PIRSR" id="PIRSR001355-2"/>
    </source>
</evidence>
<evidence type="ECO:0000256" key="16">
    <source>
        <dbReference type="PIRSR" id="PIRSR001355-3"/>
    </source>
</evidence>
<name>A0A8S1DZA9_9INSE</name>
<dbReference type="Proteomes" id="UP000494165">
    <property type="component" value="Unassembled WGS sequence"/>
</dbReference>
<evidence type="ECO:0000256" key="17">
    <source>
        <dbReference type="PIRSR" id="PIRSR001355-4"/>
    </source>
</evidence>
<evidence type="ECO:0000256" key="11">
    <source>
        <dbReference type="ARBA" id="ARBA00023317"/>
    </source>
</evidence>
<comment type="catalytic activity">
    <reaction evidence="12 13">
        <text>S-adenosyl-L-methionine + H(+) = S-adenosyl 3-(methylsulfanyl)propylamine + CO2</text>
        <dbReference type="Rhea" id="RHEA:15981"/>
        <dbReference type="ChEBI" id="CHEBI:15378"/>
        <dbReference type="ChEBI" id="CHEBI:16526"/>
        <dbReference type="ChEBI" id="CHEBI:57443"/>
        <dbReference type="ChEBI" id="CHEBI:59789"/>
        <dbReference type="EC" id="4.1.1.50"/>
    </reaction>
</comment>
<evidence type="ECO:0000256" key="3">
    <source>
        <dbReference type="ARBA" id="ARBA00022691"/>
    </source>
</evidence>
<feature type="site" description="Cleavage (non-hydrolytic); by autolysis" evidence="17">
    <location>
        <begin position="74"/>
        <end position="75"/>
    </location>
</feature>
<evidence type="ECO:0000256" key="18">
    <source>
        <dbReference type="PIRSR" id="PIRSR001355-5"/>
    </source>
</evidence>